<protein>
    <submittedName>
        <fullName evidence="1">Uncharacterized protein</fullName>
    </submittedName>
</protein>
<dbReference type="EMBL" id="OIVN01005857">
    <property type="protein sequence ID" value="SPD24255.1"/>
    <property type="molecule type" value="Genomic_DNA"/>
</dbReference>
<name>A0A2N9IIY8_FAGSY</name>
<sequence>MSVATGISLIRHPTSHFTHHQKFLMLKPRAHAPPRANQHRHAPPHAHTCASRALLFVLIRATSALVRQ</sequence>
<organism evidence="1">
    <name type="scientific">Fagus sylvatica</name>
    <name type="common">Beechnut</name>
    <dbReference type="NCBI Taxonomy" id="28930"/>
    <lineage>
        <taxon>Eukaryota</taxon>
        <taxon>Viridiplantae</taxon>
        <taxon>Streptophyta</taxon>
        <taxon>Embryophyta</taxon>
        <taxon>Tracheophyta</taxon>
        <taxon>Spermatophyta</taxon>
        <taxon>Magnoliopsida</taxon>
        <taxon>eudicotyledons</taxon>
        <taxon>Gunneridae</taxon>
        <taxon>Pentapetalae</taxon>
        <taxon>rosids</taxon>
        <taxon>fabids</taxon>
        <taxon>Fagales</taxon>
        <taxon>Fagaceae</taxon>
        <taxon>Fagus</taxon>
    </lineage>
</organism>
<proteinExistence type="predicted"/>
<evidence type="ECO:0000313" key="1">
    <source>
        <dbReference type="EMBL" id="SPD24255.1"/>
    </source>
</evidence>
<gene>
    <name evidence="1" type="ORF">FSB_LOCUS52137</name>
</gene>
<reference evidence="1" key="1">
    <citation type="submission" date="2018-02" db="EMBL/GenBank/DDBJ databases">
        <authorList>
            <person name="Cohen D.B."/>
            <person name="Kent A.D."/>
        </authorList>
    </citation>
    <scope>NUCLEOTIDE SEQUENCE</scope>
</reference>
<accession>A0A2N9IIY8</accession>
<dbReference type="AlphaFoldDB" id="A0A2N9IIY8"/>